<evidence type="ECO:0000256" key="1">
    <source>
        <dbReference type="ARBA" id="ARBA00023015"/>
    </source>
</evidence>
<proteinExistence type="predicted"/>
<dbReference type="CDD" id="cd01392">
    <property type="entry name" value="HTH_LacI"/>
    <property type="match status" value="1"/>
</dbReference>
<protein>
    <submittedName>
        <fullName evidence="5">LacI family DNA-binding transcriptional regulator</fullName>
    </submittedName>
</protein>
<feature type="domain" description="HTH lacI-type" evidence="4">
    <location>
        <begin position="11"/>
        <end position="65"/>
    </location>
</feature>
<evidence type="ECO:0000313" key="5">
    <source>
        <dbReference type="EMBL" id="MEW9267142.1"/>
    </source>
</evidence>
<accession>A0ABV3PBY8</accession>
<keyword evidence="1" id="KW-0805">Transcription regulation</keyword>
<dbReference type="Gene3D" id="1.10.260.40">
    <property type="entry name" value="lambda repressor-like DNA-binding domains"/>
    <property type="match status" value="1"/>
</dbReference>
<dbReference type="PROSITE" id="PS50932">
    <property type="entry name" value="HTH_LACI_2"/>
    <property type="match status" value="1"/>
</dbReference>
<gene>
    <name evidence="5" type="ORF">AB1207_20515</name>
</gene>
<dbReference type="PROSITE" id="PS00356">
    <property type="entry name" value="HTH_LACI_1"/>
    <property type="match status" value="1"/>
</dbReference>
<dbReference type="Proteomes" id="UP001555826">
    <property type="component" value="Unassembled WGS sequence"/>
</dbReference>
<dbReference type="InterPro" id="IPR028082">
    <property type="entry name" value="Peripla_BP_I"/>
</dbReference>
<dbReference type="CDD" id="cd06267">
    <property type="entry name" value="PBP1_LacI_sugar_binding-like"/>
    <property type="match status" value="1"/>
</dbReference>
<reference evidence="5 6" key="1">
    <citation type="submission" date="2024-07" db="EMBL/GenBank/DDBJ databases">
        <authorList>
            <person name="Thanompreechachai J."/>
            <person name="Duangmal K."/>
        </authorList>
    </citation>
    <scope>NUCLEOTIDE SEQUENCE [LARGE SCALE GENOMIC DNA]</scope>
    <source>
        <strain evidence="5 6">KCTC 19886</strain>
    </source>
</reference>
<sequence>MTIHQQPPPRATMREVATAAGVSLKTVSRVVNGEPGVREAVRRKVEAVVEDLGYRHHRGASDLRRGGQRTRAIGVLVQDIANDYSARLLRSLEDATRERGFVLLTASLDEDADRERQLVAEMIARRVDGLVLMAASERQDYLAADVRAGLPVVCVDRVPRGLAVDCVTIDNTGGTRAGTEHLLRHGHRRIAFLGDLPTIPTARERLEGWRQALTAAGLEADPALVRDGLRTVGAARDALLELLRLPDPPTAVFAARNVLTVGCLHALREELPGPQPEVVGFDDVELMDLLEPRTTVVRQDVEAVGRAAAELLERRLAAHGGPVQHVVVPAELVVR</sequence>
<dbReference type="Pfam" id="PF00356">
    <property type="entry name" value="LacI"/>
    <property type="match status" value="1"/>
</dbReference>
<evidence type="ECO:0000256" key="3">
    <source>
        <dbReference type="ARBA" id="ARBA00023163"/>
    </source>
</evidence>
<dbReference type="InterPro" id="IPR046335">
    <property type="entry name" value="LacI/GalR-like_sensor"/>
</dbReference>
<dbReference type="SMART" id="SM00354">
    <property type="entry name" value="HTH_LACI"/>
    <property type="match status" value="1"/>
</dbReference>
<keyword evidence="3" id="KW-0804">Transcription</keyword>
<dbReference type="Gene3D" id="3.40.50.2300">
    <property type="match status" value="2"/>
</dbReference>
<keyword evidence="6" id="KW-1185">Reference proteome</keyword>
<dbReference type="InterPro" id="IPR010982">
    <property type="entry name" value="Lambda_DNA-bd_dom_sf"/>
</dbReference>
<comment type="caution">
    <text evidence="5">The sequence shown here is derived from an EMBL/GenBank/DDBJ whole genome shotgun (WGS) entry which is preliminary data.</text>
</comment>
<dbReference type="EMBL" id="JBFNQN010000016">
    <property type="protein sequence ID" value="MEW9267142.1"/>
    <property type="molecule type" value="Genomic_DNA"/>
</dbReference>
<dbReference type="InterPro" id="IPR000843">
    <property type="entry name" value="HTH_LacI"/>
</dbReference>
<dbReference type="PANTHER" id="PTHR30146">
    <property type="entry name" value="LACI-RELATED TRANSCRIPTIONAL REPRESSOR"/>
    <property type="match status" value="1"/>
</dbReference>
<dbReference type="Pfam" id="PF13377">
    <property type="entry name" value="Peripla_BP_3"/>
    <property type="match status" value="1"/>
</dbReference>
<name>A0ABV3PBY8_9ACTN</name>
<evidence type="ECO:0000256" key="2">
    <source>
        <dbReference type="ARBA" id="ARBA00023125"/>
    </source>
</evidence>
<dbReference type="SUPFAM" id="SSF47413">
    <property type="entry name" value="lambda repressor-like DNA-binding domains"/>
    <property type="match status" value="1"/>
</dbReference>
<evidence type="ECO:0000313" key="6">
    <source>
        <dbReference type="Proteomes" id="UP001555826"/>
    </source>
</evidence>
<dbReference type="SUPFAM" id="SSF53822">
    <property type="entry name" value="Periplasmic binding protein-like I"/>
    <property type="match status" value="1"/>
</dbReference>
<evidence type="ECO:0000259" key="4">
    <source>
        <dbReference type="PROSITE" id="PS50932"/>
    </source>
</evidence>
<dbReference type="GO" id="GO:0003677">
    <property type="term" value="F:DNA binding"/>
    <property type="evidence" value="ECO:0007669"/>
    <property type="project" value="UniProtKB-KW"/>
</dbReference>
<organism evidence="5 6">
    <name type="scientific">Kineococcus endophyticus</name>
    <dbReference type="NCBI Taxonomy" id="1181883"/>
    <lineage>
        <taxon>Bacteria</taxon>
        <taxon>Bacillati</taxon>
        <taxon>Actinomycetota</taxon>
        <taxon>Actinomycetes</taxon>
        <taxon>Kineosporiales</taxon>
        <taxon>Kineosporiaceae</taxon>
        <taxon>Kineococcus</taxon>
    </lineage>
</organism>
<dbReference type="PANTHER" id="PTHR30146:SF109">
    <property type="entry name" value="HTH-TYPE TRANSCRIPTIONAL REGULATOR GALS"/>
    <property type="match status" value="1"/>
</dbReference>
<keyword evidence="2 5" id="KW-0238">DNA-binding</keyword>
<dbReference type="RefSeq" id="WP_367640360.1">
    <property type="nucleotide sequence ID" value="NZ_JBFNQN010000016.1"/>
</dbReference>